<gene>
    <name evidence="1" type="ORF">MBAV_003124</name>
</gene>
<protein>
    <submittedName>
        <fullName evidence="1">Uncharacterized protein</fullName>
    </submittedName>
</protein>
<dbReference type="Proteomes" id="UP000033423">
    <property type="component" value="Unassembled WGS sequence"/>
</dbReference>
<comment type="caution">
    <text evidence="1">The sequence shown here is derived from an EMBL/GenBank/DDBJ whole genome shotgun (WGS) entry which is preliminary data.</text>
</comment>
<evidence type="ECO:0000313" key="1">
    <source>
        <dbReference type="EMBL" id="KJU84701.1"/>
    </source>
</evidence>
<evidence type="ECO:0000313" key="2">
    <source>
        <dbReference type="Proteomes" id="UP000033423"/>
    </source>
</evidence>
<dbReference type="Pfam" id="PF07592">
    <property type="entry name" value="DDE_Tnp_ISAZ013"/>
    <property type="match status" value="1"/>
</dbReference>
<dbReference type="AlphaFoldDB" id="A0A0F3GS29"/>
<proteinExistence type="predicted"/>
<reference evidence="1 2" key="1">
    <citation type="submission" date="2015-02" db="EMBL/GenBank/DDBJ databases">
        <title>Single-cell genomics of uncultivated deep-branching MTB reveals a conserved set of magnetosome genes.</title>
        <authorList>
            <person name="Kolinko S."/>
            <person name="Richter M."/>
            <person name="Glockner F.O."/>
            <person name="Brachmann A."/>
            <person name="Schuler D."/>
        </authorList>
    </citation>
    <scope>NUCLEOTIDE SEQUENCE [LARGE SCALE GENOMIC DNA]</scope>
    <source>
        <strain evidence="1">TM-1</strain>
    </source>
</reference>
<dbReference type="InterPro" id="IPR011518">
    <property type="entry name" value="Transposase_36"/>
</dbReference>
<organism evidence="1 2">
    <name type="scientific">Candidatus Magnetobacterium bavaricum</name>
    <dbReference type="NCBI Taxonomy" id="29290"/>
    <lineage>
        <taxon>Bacteria</taxon>
        <taxon>Pseudomonadati</taxon>
        <taxon>Nitrospirota</taxon>
        <taxon>Thermodesulfovibrionia</taxon>
        <taxon>Thermodesulfovibrionales</taxon>
        <taxon>Candidatus Magnetobacteriaceae</taxon>
        <taxon>Candidatus Magnetobacterium</taxon>
    </lineage>
</organism>
<name>A0A0F3GS29_9BACT</name>
<keyword evidence="2" id="KW-1185">Reference proteome</keyword>
<dbReference type="EMBL" id="LACI01001335">
    <property type="protein sequence ID" value="KJU84701.1"/>
    <property type="molecule type" value="Genomic_DNA"/>
</dbReference>
<accession>A0A0F3GS29</accession>
<sequence>MTPRKKELVGIFRNAVREVRPKGNPQKVQVHDFEIHELSKVALYGVYDIINNIG</sequence>